<keyword evidence="3" id="KW-0645">Protease</keyword>
<evidence type="ECO:0000256" key="5">
    <source>
        <dbReference type="ARBA" id="ARBA00022801"/>
    </source>
</evidence>
<keyword evidence="4" id="KW-0833">Ubl conjugation pathway</keyword>
<gene>
    <name evidence="9" type="ORF">BASA50_006766</name>
</gene>
<dbReference type="Gene3D" id="3.90.70.10">
    <property type="entry name" value="Cysteine proteinases"/>
    <property type="match status" value="1"/>
</dbReference>
<protein>
    <recommendedName>
        <fullName evidence="2">ubiquitinyl hydrolase 1</fullName>
        <ecNumber evidence="2">3.4.19.12</ecNumber>
    </recommendedName>
</protein>
<evidence type="ECO:0000259" key="8">
    <source>
        <dbReference type="PROSITE" id="PS50235"/>
    </source>
</evidence>
<dbReference type="Proteomes" id="UP001648503">
    <property type="component" value="Unassembled WGS sequence"/>
</dbReference>
<evidence type="ECO:0000313" key="10">
    <source>
        <dbReference type="Proteomes" id="UP001648503"/>
    </source>
</evidence>
<dbReference type="InterPro" id="IPR001394">
    <property type="entry name" value="Peptidase_C19_UCH"/>
</dbReference>
<dbReference type="PANTHER" id="PTHR43982:SF6">
    <property type="entry name" value="UBIQUITIN CARBOXYL-TERMINAL HYDROLASE 2-RELATED"/>
    <property type="match status" value="1"/>
</dbReference>
<dbReference type="InterPro" id="IPR044635">
    <property type="entry name" value="UBP14-like"/>
</dbReference>
<dbReference type="EC" id="3.4.19.12" evidence="2"/>
<evidence type="ECO:0000256" key="6">
    <source>
        <dbReference type="ARBA" id="ARBA00022807"/>
    </source>
</evidence>
<sequence>MGLPFSEEQGRGVHSDPQETQRPLYLLPPLLFFHILTAGAEQCRHHFLTVYYGHQSALSSSLPTSVAPADVPPTFICKYCSLHLFIARSQSKHHPVQIEPFVASQLQYRLSGQPILPIPGTPAQSNGSKLNDVEDAVPTTAPSSSDMDMVNGAVSPVSNSPLDLLSTTAAAATAHAAPAASVQHNELCAPPKMHLFKTTISNARAPSHVIYTAECKHCQLTWNVVVVSAISRSDLLRDLLQGMTPACQTTVLFMLLFYVENLLHGAPVKPINTENPRFIESIGLRDSSIAFLTELGYTLKGQYFVPPDPERVDTTKLLLIMEEIALKKFILESETGHSRGPMITFLEASESLCTLFGLEYSGPNESMFLSTLCEQIAGQNVAYTNLGATTNMSDMQIRSLYIEISHQDPDNQSKYLEALTDIAGLRESALLEDFMAIDQCNGAVSELELRDACLLLGDEQLGDKGSMHIINLFNIKYSKNPHQLAVLRQALKTIQSYQRCENLKHYLHTGKVLPMYEKVAAMDVDLAAFPVGLNNIGNTCYLNSLLQFYFSLPDLRRRVFEFHPRPHSELSEREQHINKFILCLKNLFALLLWTDKPSVTPEKSLVEITLTGQYSSATFGLQHDIHECMDNVMDMMDVGFRNVDTSDSDACSLLKDLFYGITRQTLRYTDATGEHTSTKDEPFHQLIVDAEEDLYTALDAYFATQQVDFEGTDANRYISVVRFPPILTIQINRVKFDRATNSAYKSHDFLRLEKTISLERYLSHNLDTMLARREVSQTLSKECAKLQELLQSKTNSNIPSAPPLVMLEITRRIIKSYPEHCADPTIFQQLGEISEKLKRQIIDIPVGIEQLQNQRRQLYSDINGEEYRLYAVLMHEGEATFGHYWLFLYDLQENGQGRWLKYNDSLVTEVYEDEVFADTTGSSANAYALVYVRSEEFQTRVQPFSRDVEHRKEYSDRFPGLGHEDVSLGAELSGRYGDVMDGLRRTSNTRTDHSDPVDETS</sequence>
<evidence type="ECO:0000256" key="7">
    <source>
        <dbReference type="SAM" id="MobiDB-lite"/>
    </source>
</evidence>
<dbReference type="InterPro" id="IPR025305">
    <property type="entry name" value="UCH_repeat_domain"/>
</dbReference>
<dbReference type="InterPro" id="IPR018200">
    <property type="entry name" value="USP_CS"/>
</dbReference>
<feature type="region of interest" description="Disordered" evidence="7">
    <location>
        <begin position="119"/>
        <end position="148"/>
    </location>
</feature>
<feature type="region of interest" description="Disordered" evidence="7">
    <location>
        <begin position="980"/>
        <end position="1001"/>
    </location>
</feature>
<organism evidence="9 10">
    <name type="scientific">Batrachochytrium salamandrivorans</name>
    <dbReference type="NCBI Taxonomy" id="1357716"/>
    <lineage>
        <taxon>Eukaryota</taxon>
        <taxon>Fungi</taxon>
        <taxon>Fungi incertae sedis</taxon>
        <taxon>Chytridiomycota</taxon>
        <taxon>Chytridiomycota incertae sedis</taxon>
        <taxon>Chytridiomycetes</taxon>
        <taxon>Rhizophydiales</taxon>
        <taxon>Rhizophydiales incertae sedis</taxon>
        <taxon>Batrachochytrium</taxon>
    </lineage>
</organism>
<accession>A0ABQ8FBZ8</accession>
<feature type="domain" description="USP" evidence="8">
    <location>
        <begin position="531"/>
        <end position="934"/>
    </location>
</feature>
<keyword evidence="5" id="KW-0378">Hydrolase</keyword>
<feature type="compositionally biased region" description="Basic and acidic residues" evidence="7">
    <location>
        <begin position="990"/>
        <end position="1001"/>
    </location>
</feature>
<evidence type="ECO:0000256" key="1">
    <source>
        <dbReference type="ARBA" id="ARBA00000707"/>
    </source>
</evidence>
<keyword evidence="10" id="KW-1185">Reference proteome</keyword>
<comment type="catalytic activity">
    <reaction evidence="1">
        <text>Thiol-dependent hydrolysis of ester, thioester, amide, peptide and isopeptide bonds formed by the C-terminal Gly of ubiquitin (a 76-residue protein attached to proteins as an intracellular targeting signal).</text>
        <dbReference type="EC" id="3.4.19.12"/>
    </reaction>
</comment>
<dbReference type="SUPFAM" id="SSF54001">
    <property type="entry name" value="Cysteine proteinases"/>
    <property type="match status" value="1"/>
</dbReference>
<dbReference type="PROSITE" id="PS00973">
    <property type="entry name" value="USP_2"/>
    <property type="match status" value="1"/>
</dbReference>
<dbReference type="Pfam" id="PF00443">
    <property type="entry name" value="UCH"/>
    <property type="match status" value="1"/>
</dbReference>
<dbReference type="PROSITE" id="PS50235">
    <property type="entry name" value="USP_3"/>
    <property type="match status" value="1"/>
</dbReference>
<evidence type="ECO:0000313" key="9">
    <source>
        <dbReference type="EMBL" id="KAH6594295.1"/>
    </source>
</evidence>
<dbReference type="Pfam" id="PF13446">
    <property type="entry name" value="RPT"/>
    <property type="match status" value="2"/>
</dbReference>
<dbReference type="PROSITE" id="PS00972">
    <property type="entry name" value="USP_1"/>
    <property type="match status" value="1"/>
</dbReference>
<proteinExistence type="predicted"/>
<dbReference type="InterPro" id="IPR038765">
    <property type="entry name" value="Papain-like_cys_pep_sf"/>
</dbReference>
<evidence type="ECO:0000256" key="2">
    <source>
        <dbReference type="ARBA" id="ARBA00012759"/>
    </source>
</evidence>
<dbReference type="PANTHER" id="PTHR43982">
    <property type="entry name" value="UBIQUITIN CARBOXYL-TERMINAL HYDROLASE"/>
    <property type="match status" value="1"/>
</dbReference>
<evidence type="ECO:0000256" key="4">
    <source>
        <dbReference type="ARBA" id="ARBA00022786"/>
    </source>
</evidence>
<comment type="caution">
    <text evidence="9">The sequence shown here is derived from an EMBL/GenBank/DDBJ whole genome shotgun (WGS) entry which is preliminary data.</text>
</comment>
<dbReference type="EMBL" id="JAFCIX010000336">
    <property type="protein sequence ID" value="KAH6594295.1"/>
    <property type="molecule type" value="Genomic_DNA"/>
</dbReference>
<dbReference type="InterPro" id="IPR028889">
    <property type="entry name" value="USP"/>
</dbReference>
<reference evidence="9 10" key="1">
    <citation type="submission" date="2021-02" db="EMBL/GenBank/DDBJ databases">
        <title>Variation within the Batrachochytrium salamandrivorans European outbreak.</title>
        <authorList>
            <person name="Kelly M."/>
            <person name="Pasmans F."/>
            <person name="Shea T.P."/>
            <person name="Munoz J.F."/>
            <person name="Carranza S."/>
            <person name="Cuomo C.A."/>
            <person name="Martel A."/>
        </authorList>
    </citation>
    <scope>NUCLEOTIDE SEQUENCE [LARGE SCALE GENOMIC DNA]</scope>
    <source>
        <strain evidence="9 10">AMFP18/2</strain>
    </source>
</reference>
<name>A0ABQ8FBZ8_9FUNG</name>
<evidence type="ECO:0000256" key="3">
    <source>
        <dbReference type="ARBA" id="ARBA00022670"/>
    </source>
</evidence>
<keyword evidence="6" id="KW-0788">Thiol protease</keyword>